<reference evidence="1" key="1">
    <citation type="journal article" date="2020" name="mSystems">
        <title>Genome- and Community-Level Interaction Insights into Carbon Utilization and Element Cycling Functions of Hydrothermarchaeota in Hydrothermal Sediment.</title>
        <authorList>
            <person name="Zhou Z."/>
            <person name="Liu Y."/>
            <person name="Xu W."/>
            <person name="Pan J."/>
            <person name="Luo Z.H."/>
            <person name="Li M."/>
        </authorList>
    </citation>
    <scope>NUCLEOTIDE SEQUENCE [LARGE SCALE GENOMIC DNA]</scope>
    <source>
        <strain evidence="1">SpSt-70</strain>
    </source>
</reference>
<dbReference type="AlphaFoldDB" id="A0A7V3ZHN4"/>
<gene>
    <name evidence="1" type="ORF">ENU78_01525</name>
</gene>
<dbReference type="EMBL" id="DTDV01000006">
    <property type="protein sequence ID" value="HGK23124.1"/>
    <property type="molecule type" value="Genomic_DNA"/>
</dbReference>
<protein>
    <submittedName>
        <fullName evidence="1">Uncharacterized protein</fullName>
    </submittedName>
</protein>
<comment type="caution">
    <text evidence="1">The sequence shown here is derived from an EMBL/GenBank/DDBJ whole genome shotgun (WGS) entry which is preliminary data.</text>
</comment>
<organism evidence="1">
    <name type="scientific">Dictyoglomus thermophilum</name>
    <dbReference type="NCBI Taxonomy" id="14"/>
    <lineage>
        <taxon>Bacteria</taxon>
        <taxon>Pseudomonadati</taxon>
        <taxon>Dictyoglomota</taxon>
        <taxon>Dictyoglomia</taxon>
        <taxon>Dictyoglomales</taxon>
        <taxon>Dictyoglomaceae</taxon>
        <taxon>Dictyoglomus</taxon>
    </lineage>
</organism>
<sequence>MMGKLLRLILIKFDHFLSKLQGVKTFTDNPECILRYKVIKKDGKILIELHLWNEHIPQVPLDGTDLFWGKRFQKLFFNSLKELMIFIENSSFKDADWFMGEIAFFFKDQYKVVRFLKKIGFEVYPIEGRNIFQKFFIFLQNCYSFLLIYAYNPNSLKGKDFWKGKRYKLFIRKDIIRSAYEET</sequence>
<accession>A0A7V3ZHN4</accession>
<evidence type="ECO:0000313" key="1">
    <source>
        <dbReference type="EMBL" id="HGK23124.1"/>
    </source>
</evidence>
<proteinExistence type="predicted"/>
<name>A0A7V3ZHN4_DICTH</name>